<dbReference type="Proteomes" id="UP001073053">
    <property type="component" value="Unassembled WGS sequence"/>
</dbReference>
<proteinExistence type="predicted"/>
<evidence type="ECO:0000256" key="1">
    <source>
        <dbReference type="SAM" id="SignalP"/>
    </source>
</evidence>
<evidence type="ECO:0000313" key="3">
    <source>
        <dbReference type="Proteomes" id="UP001073053"/>
    </source>
</evidence>
<dbReference type="EMBL" id="JALAWA010000010">
    <property type="protein sequence ID" value="MCY9186182.1"/>
    <property type="molecule type" value="Genomic_DNA"/>
</dbReference>
<organism evidence="2 3">
    <name type="scientific">Bacillus halotolerans</name>
    <dbReference type="NCBI Taxonomy" id="260554"/>
    <lineage>
        <taxon>Bacteria</taxon>
        <taxon>Bacillati</taxon>
        <taxon>Bacillota</taxon>
        <taxon>Bacilli</taxon>
        <taxon>Bacillales</taxon>
        <taxon>Bacillaceae</taxon>
        <taxon>Bacillus</taxon>
    </lineage>
</organism>
<reference evidence="2" key="1">
    <citation type="submission" date="2022-02" db="EMBL/GenBank/DDBJ databases">
        <title>Crop Bioprotection Bacillus Genome Sequencing.</title>
        <authorList>
            <person name="Dunlap C."/>
        </authorList>
    </citation>
    <scope>NUCLEOTIDE SEQUENCE</scope>
    <source>
        <strain evidence="2">EC49O2N-C10</strain>
    </source>
</reference>
<gene>
    <name evidence="2" type="ORF">MOF03_16280</name>
</gene>
<accession>A0A9Q4EL00</accession>
<feature type="chain" id="PRO_5040177519" description="YoaW" evidence="1">
    <location>
        <begin position="24"/>
        <end position="142"/>
    </location>
</feature>
<protein>
    <recommendedName>
        <fullName evidence="4">YoaW</fullName>
    </recommendedName>
</protein>
<name>A0A9Q4EL00_9BACI</name>
<comment type="caution">
    <text evidence="2">The sequence shown here is derived from an EMBL/GenBank/DDBJ whole genome shotgun (WGS) entry which is preliminary data.</text>
</comment>
<evidence type="ECO:0000313" key="2">
    <source>
        <dbReference type="EMBL" id="MCY9186182.1"/>
    </source>
</evidence>
<keyword evidence="1" id="KW-0732">Signal</keyword>
<sequence>MRNKILLMTAVLLCVFGTGTIHAATSHFEHKTDFILNDGTKALYVENISDVPAMDYFLGYQFTILGVNTCSVNIKLQRMGLAGDYTTLSTKQFTGNWFDFSAQDKVSIEPYHRYRILAEEHSENCASVHVKGRYGVEYFNFD</sequence>
<dbReference type="RefSeq" id="WP_105991915.1">
    <property type="nucleotide sequence ID" value="NZ_CP065858.1"/>
</dbReference>
<dbReference type="AlphaFoldDB" id="A0A9Q4EL00"/>
<evidence type="ECO:0008006" key="4">
    <source>
        <dbReference type="Google" id="ProtNLM"/>
    </source>
</evidence>
<feature type="signal peptide" evidence="1">
    <location>
        <begin position="1"/>
        <end position="23"/>
    </location>
</feature>